<dbReference type="GO" id="GO:0005524">
    <property type="term" value="F:ATP binding"/>
    <property type="evidence" value="ECO:0007669"/>
    <property type="project" value="InterPro"/>
</dbReference>
<dbReference type="InterPro" id="IPR050742">
    <property type="entry name" value="Helicase_Restrict-Modif_Enz"/>
</dbReference>
<dbReference type="InterPro" id="IPR027417">
    <property type="entry name" value="P-loop_NTPase"/>
</dbReference>
<dbReference type="SUPFAM" id="SSF52540">
    <property type="entry name" value="P-loop containing nucleoside triphosphate hydrolases"/>
    <property type="match status" value="2"/>
</dbReference>
<dbReference type="InterPro" id="IPR006935">
    <property type="entry name" value="Helicase/UvrB_N"/>
</dbReference>
<keyword evidence="2" id="KW-0067">ATP-binding</keyword>
<dbReference type="InterPro" id="IPR014001">
    <property type="entry name" value="Helicase_ATP-bd"/>
</dbReference>
<dbReference type="SMART" id="SM00487">
    <property type="entry name" value="DEXDc"/>
    <property type="match status" value="1"/>
</dbReference>
<dbReference type="GO" id="GO:0005829">
    <property type="term" value="C:cytosol"/>
    <property type="evidence" value="ECO:0007669"/>
    <property type="project" value="TreeGrafter"/>
</dbReference>
<dbReference type="InterPro" id="IPR001650">
    <property type="entry name" value="Helicase_C-like"/>
</dbReference>
<dbReference type="Pfam" id="PF00271">
    <property type="entry name" value="Helicase_C"/>
    <property type="match status" value="1"/>
</dbReference>
<keyword evidence="2" id="KW-0547">Nucleotide-binding</keyword>
<accession>A0AA97LU79</accession>
<dbReference type="GO" id="GO:0003677">
    <property type="term" value="F:DNA binding"/>
    <property type="evidence" value="ECO:0007669"/>
    <property type="project" value="InterPro"/>
</dbReference>
<dbReference type="PROSITE" id="PS51192">
    <property type="entry name" value="HELICASE_ATP_BIND_1"/>
    <property type="match status" value="1"/>
</dbReference>
<feature type="domain" description="Helicase ATP-binding" evidence="1">
    <location>
        <begin position="27"/>
        <end position="201"/>
    </location>
</feature>
<evidence type="ECO:0000313" key="2">
    <source>
        <dbReference type="EMBL" id="UOE18172.1"/>
    </source>
</evidence>
<dbReference type="AlphaFoldDB" id="A0AA97LU79"/>
<dbReference type="GO" id="GO:0016787">
    <property type="term" value="F:hydrolase activity"/>
    <property type="evidence" value="ECO:0007669"/>
    <property type="project" value="InterPro"/>
</dbReference>
<evidence type="ECO:0000313" key="3">
    <source>
        <dbReference type="Proteomes" id="UP000265719"/>
    </source>
</evidence>
<sequence>MMNRVESAYWPGELRPYQRQALEALEARWASGDRRAWVVLPPGAGKTLIGLEAARRIGRRTVVFVPNTAIQSQWIAQWREFERPGGCTAGSQRSLEHDVTVLTYQSLAVFDPDAETDEEGNELSPLGRLHGNGSALVETLHSAGPITVILDECHHLLQMWGRLLAEVLRDLPDAHVLGLTGTPAESLTSSEAELVDTLFGAPIRGASIPALVRDGYLAPFAELVWITEPTPDEQDYIVEQGLRFTELCTDLLSPGFARTDFLDWLRHRFDERLTRDGQRLGWTQLAAREPGLTDAVLRLHHAGLCPLPTDARVLERHRGAPTADDWMALLSDYVLNCLRGGAKEDVGVPTATAGRVDGRDAEALERIRTALPAIGYTLTRYGIRGGRSPVDRVLARSAAKSRSTVEIVAAESTFLGPRLRALVLCDHERASARPSARLREVLGDQAGSAWLQLELLVADERTRRLSPMLITGRTVAAAPETAEAFIAFAARRRPSLELTLVEVGSIGSLVRVEGRWTSRTWVRLATEYFESGDCRVLVGTRGLLGEGWNAQRVNTVVDLTTATTPTAVAQGRGRALRLDPSWPDKTAHTWTVVCVSDAHPKGGADWDRFVRKHEGYLGVAADGEVMSGVAHVDPALSPYEAPPVDQFHAINTRMLLRAEDRADTRERWRIGSSYSDELLATVRVRPQRHRSVLAPRPVGQRPRPPSAVPARVGVDTSEQLSLPPLWRTAVSVPTVAAAVLLVATALVGLPLPVGGTAALGAAGAVGVRQLLSRGPRIQRAAQLIENAAGDPDILRFGYAVADALHEAGHSPVGAEGLRLDIDTDGTFRLTFAGAGPREAEAFSVALDEVISPLVGNPRYIVNRYRIDRPADPVQARRMGLDWLRGRAPENPVVFHAVPTLLGRSRRGAEAFARAWNRWVSAGEPVYTASPAGSRLLYTYYATDPYPSETESRLTWL</sequence>
<proteinExistence type="predicted"/>
<evidence type="ECO:0000259" key="1">
    <source>
        <dbReference type="PROSITE" id="PS51192"/>
    </source>
</evidence>
<keyword evidence="2" id="KW-0378">Hydrolase</keyword>
<dbReference type="Gene3D" id="3.40.50.300">
    <property type="entry name" value="P-loop containing nucleotide triphosphate hydrolases"/>
    <property type="match status" value="2"/>
</dbReference>
<dbReference type="Proteomes" id="UP000265719">
    <property type="component" value="Chromosome"/>
</dbReference>
<dbReference type="KEGG" id="thao:NI17_015115"/>
<protein>
    <submittedName>
        <fullName evidence="2">DEAD/DEAH box helicase family protein</fullName>
    </submittedName>
</protein>
<dbReference type="CDD" id="cd18785">
    <property type="entry name" value="SF2_C"/>
    <property type="match status" value="1"/>
</dbReference>
<dbReference type="PANTHER" id="PTHR47396:SF1">
    <property type="entry name" value="ATP-DEPENDENT HELICASE IRC3-RELATED"/>
    <property type="match status" value="1"/>
</dbReference>
<keyword evidence="2" id="KW-0347">Helicase</keyword>
<keyword evidence="3" id="KW-1185">Reference proteome</keyword>
<dbReference type="PANTHER" id="PTHR47396">
    <property type="entry name" value="TYPE I RESTRICTION ENZYME ECOKI R PROTEIN"/>
    <property type="match status" value="1"/>
</dbReference>
<organism evidence="2 3">
    <name type="scientific">Thermobifida halotolerans</name>
    <dbReference type="NCBI Taxonomy" id="483545"/>
    <lineage>
        <taxon>Bacteria</taxon>
        <taxon>Bacillati</taxon>
        <taxon>Actinomycetota</taxon>
        <taxon>Actinomycetes</taxon>
        <taxon>Streptosporangiales</taxon>
        <taxon>Nocardiopsidaceae</taxon>
        <taxon>Thermobifida</taxon>
    </lineage>
</organism>
<dbReference type="EMBL" id="CP063196">
    <property type="protein sequence ID" value="UOE18172.1"/>
    <property type="molecule type" value="Genomic_DNA"/>
</dbReference>
<name>A0AA97LU79_9ACTN</name>
<dbReference type="Pfam" id="PF04851">
    <property type="entry name" value="ResIII"/>
    <property type="match status" value="1"/>
</dbReference>
<reference evidence="2" key="1">
    <citation type="submission" date="2020-10" db="EMBL/GenBank/DDBJ databases">
        <title>De novo genome project of the cellulose decomposer Thermobifida halotolerans type strain.</title>
        <authorList>
            <person name="Nagy I."/>
            <person name="Horvath B."/>
            <person name="Kukolya J."/>
            <person name="Nagy I."/>
            <person name="Orsini M."/>
        </authorList>
    </citation>
    <scope>NUCLEOTIDE SEQUENCE</scope>
    <source>
        <strain evidence="2">DSM 44931</strain>
    </source>
</reference>
<dbReference type="GO" id="GO:0004386">
    <property type="term" value="F:helicase activity"/>
    <property type="evidence" value="ECO:0007669"/>
    <property type="project" value="UniProtKB-KW"/>
</dbReference>
<gene>
    <name evidence="2" type="ORF">NI17_015115</name>
</gene>